<dbReference type="InterPro" id="IPR051531">
    <property type="entry name" value="N-acetyltransferase"/>
</dbReference>
<keyword evidence="2" id="KW-0012">Acyltransferase</keyword>
<name>A0ABW0MKF8_9BURK</name>
<comment type="caution">
    <text evidence="2">The sequence shown here is derived from an EMBL/GenBank/DDBJ whole genome shotgun (WGS) entry which is preliminary data.</text>
</comment>
<dbReference type="EC" id="2.3.-.-" evidence="2"/>
<dbReference type="RefSeq" id="WP_379752380.1">
    <property type="nucleotide sequence ID" value="NZ_JBHSMR010000008.1"/>
</dbReference>
<organism evidence="2 3">
    <name type="scientific">Massilia suwonensis</name>
    <dbReference type="NCBI Taxonomy" id="648895"/>
    <lineage>
        <taxon>Bacteria</taxon>
        <taxon>Pseudomonadati</taxon>
        <taxon>Pseudomonadota</taxon>
        <taxon>Betaproteobacteria</taxon>
        <taxon>Burkholderiales</taxon>
        <taxon>Oxalobacteraceae</taxon>
        <taxon>Telluria group</taxon>
        <taxon>Massilia</taxon>
    </lineage>
</organism>
<dbReference type="Pfam" id="PF13302">
    <property type="entry name" value="Acetyltransf_3"/>
    <property type="match status" value="1"/>
</dbReference>
<dbReference type="PANTHER" id="PTHR43792:SF1">
    <property type="entry name" value="N-ACETYLTRANSFERASE DOMAIN-CONTAINING PROTEIN"/>
    <property type="match status" value="1"/>
</dbReference>
<accession>A0ABW0MKF8</accession>
<keyword evidence="3" id="KW-1185">Reference proteome</keyword>
<keyword evidence="2" id="KW-0808">Transferase</keyword>
<evidence type="ECO:0000313" key="2">
    <source>
        <dbReference type="EMBL" id="MFC5477752.1"/>
    </source>
</evidence>
<dbReference type="SUPFAM" id="SSF55729">
    <property type="entry name" value="Acyl-CoA N-acyltransferases (Nat)"/>
    <property type="match status" value="1"/>
</dbReference>
<gene>
    <name evidence="2" type="ORF">ACFPQ5_06105</name>
</gene>
<dbReference type="Gene3D" id="3.40.630.30">
    <property type="match status" value="1"/>
</dbReference>
<reference evidence="3" key="1">
    <citation type="journal article" date="2019" name="Int. J. Syst. Evol. Microbiol.">
        <title>The Global Catalogue of Microorganisms (GCM) 10K type strain sequencing project: providing services to taxonomists for standard genome sequencing and annotation.</title>
        <authorList>
            <consortium name="The Broad Institute Genomics Platform"/>
            <consortium name="The Broad Institute Genome Sequencing Center for Infectious Disease"/>
            <person name="Wu L."/>
            <person name="Ma J."/>
        </authorList>
    </citation>
    <scope>NUCLEOTIDE SEQUENCE [LARGE SCALE GENOMIC DNA]</scope>
    <source>
        <strain evidence="3">CCUG 43111</strain>
    </source>
</reference>
<dbReference type="InterPro" id="IPR000182">
    <property type="entry name" value="GNAT_dom"/>
</dbReference>
<dbReference type="GO" id="GO:0016746">
    <property type="term" value="F:acyltransferase activity"/>
    <property type="evidence" value="ECO:0007669"/>
    <property type="project" value="UniProtKB-KW"/>
</dbReference>
<dbReference type="Proteomes" id="UP001596101">
    <property type="component" value="Unassembled WGS sequence"/>
</dbReference>
<dbReference type="EMBL" id="JBHSMR010000008">
    <property type="protein sequence ID" value="MFC5477752.1"/>
    <property type="molecule type" value="Genomic_DNA"/>
</dbReference>
<dbReference type="InterPro" id="IPR016181">
    <property type="entry name" value="Acyl_CoA_acyltransferase"/>
</dbReference>
<evidence type="ECO:0000259" key="1">
    <source>
        <dbReference type="PROSITE" id="PS51186"/>
    </source>
</evidence>
<dbReference type="PANTHER" id="PTHR43792">
    <property type="entry name" value="GNAT FAMILY, PUTATIVE (AFU_ORTHOLOGUE AFUA_3G00765)-RELATED-RELATED"/>
    <property type="match status" value="1"/>
</dbReference>
<protein>
    <submittedName>
        <fullName evidence="2">GNAT family N-acetyltransferase</fullName>
        <ecNumber evidence="2">2.3.-.-</ecNumber>
    </submittedName>
</protein>
<proteinExistence type="predicted"/>
<dbReference type="PROSITE" id="PS51186">
    <property type="entry name" value="GNAT"/>
    <property type="match status" value="1"/>
</dbReference>
<evidence type="ECO:0000313" key="3">
    <source>
        <dbReference type="Proteomes" id="UP001596101"/>
    </source>
</evidence>
<feature type="domain" description="N-acetyltransferase" evidence="1">
    <location>
        <begin position="9"/>
        <end position="169"/>
    </location>
</feature>
<sequence length="169" mass="18717">MIVLQTERLRVRHLTPDDAAFMLGLLNDPAWHRFIGDRGIRTVDGAREHIVNGPMAMVARLGFGFYLVERKADACPIGLCGLAKRDFLDDVDIGYAFLPEYGGQGYAFEAAQGVLAHARALGLKRLVATVVPENEASIRLLEKLGLRFERSFEAPDSTRELQLFGMTLA</sequence>